<dbReference type="GeneID" id="54324698"/>
<feature type="compositionally biased region" description="Polar residues" evidence="1">
    <location>
        <begin position="423"/>
        <end position="433"/>
    </location>
</feature>
<proteinExistence type="predicted"/>
<evidence type="ECO:0008006" key="4">
    <source>
        <dbReference type="Google" id="ProtNLM"/>
    </source>
</evidence>
<dbReference type="EMBL" id="QUQM01000011">
    <property type="protein sequence ID" value="KAA8641328.1"/>
    <property type="molecule type" value="Genomic_DNA"/>
</dbReference>
<gene>
    <name evidence="2" type="ORF">ATNIH1004_001996</name>
</gene>
<dbReference type="Gene3D" id="3.40.50.12780">
    <property type="entry name" value="N-terminal domain of ligase-like"/>
    <property type="match status" value="1"/>
</dbReference>
<organism evidence="2 3">
    <name type="scientific">Aspergillus tanneri</name>
    <dbReference type="NCBI Taxonomy" id="1220188"/>
    <lineage>
        <taxon>Eukaryota</taxon>
        <taxon>Fungi</taxon>
        <taxon>Dikarya</taxon>
        <taxon>Ascomycota</taxon>
        <taxon>Pezizomycotina</taxon>
        <taxon>Eurotiomycetes</taxon>
        <taxon>Eurotiomycetidae</taxon>
        <taxon>Eurotiales</taxon>
        <taxon>Aspergillaceae</taxon>
        <taxon>Aspergillus</taxon>
        <taxon>Aspergillus subgen. Circumdati</taxon>
    </lineage>
</organism>
<dbReference type="SUPFAM" id="SSF56801">
    <property type="entry name" value="Acetyl-CoA synthetase-like"/>
    <property type="match status" value="1"/>
</dbReference>
<dbReference type="RefSeq" id="XP_033420690.1">
    <property type="nucleotide sequence ID" value="XM_033566691.1"/>
</dbReference>
<dbReference type="AlphaFoldDB" id="A0A5M9M3K7"/>
<feature type="region of interest" description="Disordered" evidence="1">
    <location>
        <begin position="416"/>
        <end position="452"/>
    </location>
</feature>
<dbReference type="InterPro" id="IPR042099">
    <property type="entry name" value="ANL_N_sf"/>
</dbReference>
<evidence type="ECO:0000256" key="1">
    <source>
        <dbReference type="SAM" id="MobiDB-lite"/>
    </source>
</evidence>
<evidence type="ECO:0000313" key="3">
    <source>
        <dbReference type="Proteomes" id="UP000324241"/>
    </source>
</evidence>
<evidence type="ECO:0000313" key="2">
    <source>
        <dbReference type="EMBL" id="KAA8641328.1"/>
    </source>
</evidence>
<comment type="caution">
    <text evidence="2">The sequence shown here is derived from an EMBL/GenBank/DDBJ whole genome shotgun (WGS) entry which is preliminary data.</text>
</comment>
<dbReference type="VEuPathDB" id="FungiDB:EYZ11_005326"/>
<protein>
    <recommendedName>
        <fullName evidence="4">Thioester reductase (TE) domain-containing protein</fullName>
    </recommendedName>
</protein>
<accession>A0A5M9M3K7</accession>
<reference evidence="2 3" key="1">
    <citation type="submission" date="2019-08" db="EMBL/GenBank/DDBJ databases">
        <title>The genome sequence of a newly discovered highly antifungal drug resistant Aspergillus species, Aspergillus tanneri NIH 1004.</title>
        <authorList>
            <person name="Mounaud S."/>
            <person name="Singh I."/>
            <person name="Joardar V."/>
            <person name="Pakala S."/>
            <person name="Pakala S."/>
            <person name="Venepally P."/>
            <person name="Chung J.K."/>
            <person name="Losada L."/>
            <person name="Nierman W.C."/>
        </authorList>
    </citation>
    <scope>NUCLEOTIDE SEQUENCE [LARGE SCALE GENOMIC DNA]</scope>
    <source>
        <strain evidence="2 3">NIH1004</strain>
    </source>
</reference>
<name>A0A5M9M3K7_9EURO</name>
<feature type="compositionally biased region" description="Low complexity" evidence="1">
    <location>
        <begin position="434"/>
        <end position="449"/>
    </location>
</feature>
<dbReference type="Proteomes" id="UP000324241">
    <property type="component" value="Unassembled WGS sequence"/>
</dbReference>
<sequence length="592" mass="65279">MAVPCPSYFTSGSTWGQPKGSLSALKGGFINYLAAKQKELGLDSSTVVLGTAKLPGFDMGLARTLNAIMNGGGLSLYLQEIQKGFATPSEYLVVLQHGRKYLHDYTGWRHALSQVVGLSRTSSNGSSALDWERTALWCRDSYGVTEISACTTFETMSASQLEEARSVGRTIANTLSHLASNLPLPQYMHPAAVICLNEGYPEMQNGKIDQKTDRAMPWTAQSPAGRTCKTTNLDEGELKLLWQNLLPGKANQPESDFFFLLGEILYCWSRCKGAIRTSIGVSLTLRELYGASTLALMALKVKGEKPKHLQRRSTGWRKQQYRRISSSMFSSDARSARVHCIAVEKEQEHVLPTSDKISLYYGTLLDQCSPDLGSTIALPNLPSVPDSATIYLFGAVISPVRKRHPSARLRVYAPSLPRLGPTASPQQNGQARCSSSVSPSRPVQTSVSTAPARQSAIKLLPPDALNSLTTLLCHSRYDTRLTRMEGYLDFQKVEIVAEEIATLVTSRFTRPSTPQSFTTSGCPFFPSSSKVKIPVKSFREYMEKVHGRPFQELNLRDWSSLALERGIEPLIPSFLEAVDDNQDTVRYPYLGE</sequence>